<keyword evidence="5 15" id="KW-0963">Cytoplasm</keyword>
<comment type="cofactor">
    <cofactor evidence="1">
        <name>heme b</name>
        <dbReference type="ChEBI" id="CHEBI:60344"/>
    </cofactor>
</comment>
<comment type="function">
    <text evidence="14">Non-classical phosphatidylinositol (PtdIns) transfer protein (PITP), which exhibits PtdIns-binding/transfer activity in the absence of detectable PtdCho-binding/transfer activity. Regulates PtdIns(4,5)P2 homeostasis at the plasma membrane. Heme-binding protein that may play a role in organic oxidant-induced stress responses.</text>
</comment>
<keyword evidence="10" id="KW-0408">Iron</keyword>
<dbReference type="InterPro" id="IPR036865">
    <property type="entry name" value="CRAL-TRIO_dom_sf"/>
</dbReference>
<comment type="catalytic activity">
    <reaction evidence="13">
        <text>a 1,2-diacyl-sn-glycero-3-phospho-(1D-myo-inositol)(in) = a 1,2-diacyl-sn-glycero-3-phospho-(1D-myo-inositol)(out)</text>
        <dbReference type="Rhea" id="RHEA:38691"/>
        <dbReference type="ChEBI" id="CHEBI:57880"/>
    </reaction>
    <physiologicalReaction direction="left-to-right" evidence="13">
        <dbReference type="Rhea" id="RHEA:38692"/>
    </physiologicalReaction>
</comment>
<protein>
    <recommendedName>
        <fullName evidence="15">Phosphatidylinositol transfer protein SFH5</fullName>
        <shortName evidence="15">PITP SFH5</shortName>
    </recommendedName>
</protein>
<evidence type="ECO:0000256" key="2">
    <source>
        <dbReference type="ARBA" id="ARBA00004406"/>
    </source>
</evidence>
<evidence type="ECO:0000256" key="15">
    <source>
        <dbReference type="RuleBase" id="RU367059"/>
    </source>
</evidence>
<dbReference type="InterPro" id="IPR042938">
    <property type="entry name" value="Sfh5"/>
</dbReference>
<dbReference type="Proteomes" id="UP000803884">
    <property type="component" value="Unassembled WGS sequence"/>
</dbReference>
<dbReference type="InterPro" id="IPR001251">
    <property type="entry name" value="CRAL-TRIO_dom"/>
</dbReference>
<evidence type="ECO:0000256" key="3">
    <source>
        <dbReference type="ARBA" id="ARBA00006667"/>
    </source>
</evidence>
<evidence type="ECO:0000256" key="11">
    <source>
        <dbReference type="ARBA" id="ARBA00023055"/>
    </source>
</evidence>
<proteinExistence type="inferred from homology"/>
<name>A0AB34KVW6_9PEZI</name>
<comment type="caution">
    <text evidence="18">The sequence shown here is derived from an EMBL/GenBank/DDBJ whole genome shotgun (WGS) entry which is preliminary data.</text>
</comment>
<keyword evidence="12 15" id="KW-0472">Membrane</keyword>
<dbReference type="CDD" id="cd00170">
    <property type="entry name" value="SEC14"/>
    <property type="match status" value="1"/>
</dbReference>
<dbReference type="GeneID" id="96003439"/>
<evidence type="ECO:0000256" key="5">
    <source>
        <dbReference type="ARBA" id="ARBA00022490"/>
    </source>
</evidence>
<dbReference type="InterPro" id="IPR036273">
    <property type="entry name" value="CRAL/TRIO_N_dom_sf"/>
</dbReference>
<comment type="subcellular location">
    <subcellularLocation>
        <location evidence="15">Cytoplasm</location>
    </subcellularLocation>
    <subcellularLocation>
        <location evidence="2 15">Endoplasmic reticulum membrane</location>
        <topology evidence="2 15">Peripheral membrane protein</topology>
    </subcellularLocation>
    <subcellularLocation>
        <location evidence="15">Microsome membrane</location>
        <topology evidence="15">Peripheral membrane protein</topology>
    </subcellularLocation>
</comment>
<evidence type="ECO:0000256" key="14">
    <source>
        <dbReference type="ARBA" id="ARBA00024180"/>
    </source>
</evidence>
<dbReference type="SUPFAM" id="SSF46938">
    <property type="entry name" value="CRAL/TRIO N-terminal domain"/>
    <property type="match status" value="1"/>
</dbReference>
<dbReference type="PANTHER" id="PTHR47669">
    <property type="entry name" value="PHOSPHATIDYLINOSITOL TRANSFER PROTEIN SFH5"/>
    <property type="match status" value="1"/>
</dbReference>
<dbReference type="EMBL" id="JAAQHG020000005">
    <property type="protein sequence ID" value="KAL1589164.1"/>
    <property type="molecule type" value="Genomic_DNA"/>
</dbReference>
<feature type="compositionally biased region" description="Low complexity" evidence="16">
    <location>
        <begin position="314"/>
        <end position="357"/>
    </location>
</feature>
<reference evidence="18 19" key="1">
    <citation type="journal article" date="2020" name="Microbiol. Resour. Announc.">
        <title>Draft Genome Sequence of a Cladosporium Species Isolated from the Mesophotic Ascidian Didemnum maculosum.</title>
        <authorList>
            <person name="Gioti A."/>
            <person name="Siaperas R."/>
            <person name="Nikolaivits E."/>
            <person name="Le Goff G."/>
            <person name="Ouazzani J."/>
            <person name="Kotoulas G."/>
            <person name="Topakas E."/>
        </authorList>
    </citation>
    <scope>NUCLEOTIDE SEQUENCE [LARGE SCALE GENOMIC DNA]</scope>
    <source>
        <strain evidence="18 19">TM138-S3</strain>
    </source>
</reference>
<feature type="domain" description="CRAL-TRIO" evidence="17">
    <location>
        <begin position="127"/>
        <end position="303"/>
    </location>
</feature>
<dbReference type="GO" id="GO:0005789">
    <property type="term" value="C:endoplasmic reticulum membrane"/>
    <property type="evidence" value="ECO:0007669"/>
    <property type="project" value="UniProtKB-SubCell"/>
</dbReference>
<keyword evidence="19" id="KW-1185">Reference proteome</keyword>
<evidence type="ECO:0000256" key="7">
    <source>
        <dbReference type="ARBA" id="ARBA00022723"/>
    </source>
</evidence>
<evidence type="ECO:0000256" key="6">
    <source>
        <dbReference type="ARBA" id="ARBA00022617"/>
    </source>
</evidence>
<keyword evidence="6" id="KW-0349">Heme</keyword>
<dbReference type="GO" id="GO:0008526">
    <property type="term" value="F:phosphatidylinositol transfer activity"/>
    <property type="evidence" value="ECO:0007669"/>
    <property type="project" value="UniProtKB-UniRule"/>
</dbReference>
<dbReference type="Gene3D" id="3.40.525.10">
    <property type="entry name" value="CRAL-TRIO lipid binding domain"/>
    <property type="match status" value="1"/>
</dbReference>
<evidence type="ECO:0000256" key="9">
    <source>
        <dbReference type="ARBA" id="ARBA00022848"/>
    </source>
</evidence>
<keyword evidence="11 15" id="KW-0445">Lipid transport</keyword>
<feature type="region of interest" description="Disordered" evidence="16">
    <location>
        <begin position="297"/>
        <end position="357"/>
    </location>
</feature>
<sequence length="357" mass="39074">MSDDPLNMNLNQSYSVEVQHNAQDKMAGWNDLSKDHVLYRFGGELKAILDEAAHDEMYGVKLVASEEGSTPPHTTLIILQKFLRANAGDLPKAKTQLLEALKWRKSYNPLAAKDELFSKDKFGGLGYVTKVKGAKHGAQEGANEADVVTFNIYGAAAKDPKKAFGDTDAFVRWRVALMELTLSHLNLNNSTSEIPDYGQGPDTHQAVQVHDYLSVSFFRQPAEIKASSSKIIDLFQRYYPETVSYKYFVNVPLVMQWMMGAMKALMSKDSIQKMTWMTYGNTLSQYLGTDVPKEYGGSGPALEDSASTVKYDEAAATPSATTTTEPTATAETPAQPQAEPVPEVAPAAAETAEPAKA</sequence>
<evidence type="ECO:0000256" key="13">
    <source>
        <dbReference type="ARBA" id="ARBA00024146"/>
    </source>
</evidence>
<dbReference type="Pfam" id="PF00650">
    <property type="entry name" value="CRAL_TRIO"/>
    <property type="match status" value="1"/>
</dbReference>
<evidence type="ECO:0000259" key="17">
    <source>
        <dbReference type="PROSITE" id="PS50191"/>
    </source>
</evidence>
<dbReference type="RefSeq" id="XP_069232269.1">
    <property type="nucleotide sequence ID" value="XM_069370601.1"/>
</dbReference>
<dbReference type="GO" id="GO:0005829">
    <property type="term" value="C:cytosol"/>
    <property type="evidence" value="ECO:0007669"/>
    <property type="project" value="TreeGrafter"/>
</dbReference>
<evidence type="ECO:0000256" key="12">
    <source>
        <dbReference type="ARBA" id="ARBA00023136"/>
    </source>
</evidence>
<organism evidence="18 19">
    <name type="scientific">Cladosporium halotolerans</name>
    <dbReference type="NCBI Taxonomy" id="1052096"/>
    <lineage>
        <taxon>Eukaryota</taxon>
        <taxon>Fungi</taxon>
        <taxon>Dikarya</taxon>
        <taxon>Ascomycota</taxon>
        <taxon>Pezizomycotina</taxon>
        <taxon>Dothideomycetes</taxon>
        <taxon>Dothideomycetidae</taxon>
        <taxon>Cladosporiales</taxon>
        <taxon>Cladosporiaceae</taxon>
        <taxon>Cladosporium</taxon>
    </lineage>
</organism>
<dbReference type="SUPFAM" id="SSF52087">
    <property type="entry name" value="CRAL/TRIO domain"/>
    <property type="match status" value="1"/>
</dbReference>
<gene>
    <name evidence="18" type="ORF">WHR41_01995</name>
</gene>
<keyword evidence="4 15" id="KW-0813">Transport</keyword>
<evidence type="ECO:0000256" key="8">
    <source>
        <dbReference type="ARBA" id="ARBA00022824"/>
    </source>
</evidence>
<dbReference type="GO" id="GO:0043001">
    <property type="term" value="P:Golgi to plasma membrane protein transport"/>
    <property type="evidence" value="ECO:0007669"/>
    <property type="project" value="TreeGrafter"/>
</dbReference>
<evidence type="ECO:0000256" key="1">
    <source>
        <dbReference type="ARBA" id="ARBA00001970"/>
    </source>
</evidence>
<evidence type="ECO:0000256" key="4">
    <source>
        <dbReference type="ARBA" id="ARBA00022448"/>
    </source>
</evidence>
<dbReference type="GO" id="GO:0017157">
    <property type="term" value="P:regulation of exocytosis"/>
    <property type="evidence" value="ECO:0007669"/>
    <property type="project" value="TreeGrafter"/>
</dbReference>
<dbReference type="PROSITE" id="PS50191">
    <property type="entry name" value="CRAL_TRIO"/>
    <property type="match status" value="1"/>
</dbReference>
<dbReference type="GO" id="GO:0032541">
    <property type="term" value="C:cortical endoplasmic reticulum"/>
    <property type="evidence" value="ECO:0007669"/>
    <property type="project" value="TreeGrafter"/>
</dbReference>
<accession>A0AB34KVW6</accession>
<evidence type="ECO:0000313" key="19">
    <source>
        <dbReference type="Proteomes" id="UP000803884"/>
    </source>
</evidence>
<evidence type="ECO:0000313" key="18">
    <source>
        <dbReference type="EMBL" id="KAL1589164.1"/>
    </source>
</evidence>
<keyword evidence="7" id="KW-0479">Metal-binding</keyword>
<keyword evidence="9 15" id="KW-0492">Microsome</keyword>
<comment type="similarity">
    <text evidence="3 15">Belongs to the SFH5 family.</text>
</comment>
<evidence type="ECO:0000256" key="10">
    <source>
        <dbReference type="ARBA" id="ARBA00023004"/>
    </source>
</evidence>
<dbReference type="GO" id="GO:0005886">
    <property type="term" value="C:plasma membrane"/>
    <property type="evidence" value="ECO:0007669"/>
    <property type="project" value="TreeGrafter"/>
</dbReference>
<dbReference type="GO" id="GO:0046872">
    <property type="term" value="F:metal ion binding"/>
    <property type="evidence" value="ECO:0007669"/>
    <property type="project" value="UniProtKB-KW"/>
</dbReference>
<keyword evidence="8 15" id="KW-0256">Endoplasmic reticulum</keyword>
<dbReference type="AlphaFoldDB" id="A0AB34KVW6"/>
<dbReference type="PANTHER" id="PTHR47669:SF1">
    <property type="entry name" value="PHOSPHATIDYLINOSITOL TRANSFER PROTEIN SFH5"/>
    <property type="match status" value="1"/>
</dbReference>
<evidence type="ECO:0000256" key="16">
    <source>
        <dbReference type="SAM" id="MobiDB-lite"/>
    </source>
</evidence>